<proteinExistence type="predicted"/>
<reference evidence="1" key="1">
    <citation type="submission" date="2014-12" db="EMBL/GenBank/DDBJ databases">
        <title>Insight into the proteome of Arion vulgaris.</title>
        <authorList>
            <person name="Aradska J."/>
            <person name="Bulat T."/>
            <person name="Smidak R."/>
            <person name="Sarate P."/>
            <person name="Gangsoo J."/>
            <person name="Sialana F."/>
            <person name="Bilban M."/>
            <person name="Lubec G."/>
        </authorList>
    </citation>
    <scope>NUCLEOTIDE SEQUENCE</scope>
    <source>
        <tissue evidence="1">Skin</tissue>
    </source>
</reference>
<evidence type="ECO:0000313" key="1">
    <source>
        <dbReference type="EMBL" id="CEK81108.1"/>
    </source>
</evidence>
<protein>
    <submittedName>
        <fullName evidence="1">Uncharacterized protein</fullName>
    </submittedName>
</protein>
<dbReference type="AlphaFoldDB" id="A0A0B7AJT9"/>
<gene>
    <name evidence="1" type="primary">ORF124323</name>
</gene>
<name>A0A0B7AJT9_9EUPU</name>
<accession>A0A0B7AJT9</accession>
<dbReference type="EMBL" id="HACG01034243">
    <property type="protein sequence ID" value="CEK81108.1"/>
    <property type="molecule type" value="Transcribed_RNA"/>
</dbReference>
<organism evidence="1">
    <name type="scientific">Arion vulgaris</name>
    <dbReference type="NCBI Taxonomy" id="1028688"/>
    <lineage>
        <taxon>Eukaryota</taxon>
        <taxon>Metazoa</taxon>
        <taxon>Spiralia</taxon>
        <taxon>Lophotrochozoa</taxon>
        <taxon>Mollusca</taxon>
        <taxon>Gastropoda</taxon>
        <taxon>Heterobranchia</taxon>
        <taxon>Euthyneura</taxon>
        <taxon>Panpulmonata</taxon>
        <taxon>Eupulmonata</taxon>
        <taxon>Stylommatophora</taxon>
        <taxon>Helicina</taxon>
        <taxon>Arionoidea</taxon>
        <taxon>Arionidae</taxon>
        <taxon>Arion</taxon>
    </lineage>
</organism>
<sequence>MTDPSSVSTLDDGAHFSCASSPRLDIIWHLVHRLVMYAFYEQKHEVNQKFLVHFSHL</sequence>